<organism evidence="1 2">
    <name type="scientific">Pisolithus microcarpus 441</name>
    <dbReference type="NCBI Taxonomy" id="765257"/>
    <lineage>
        <taxon>Eukaryota</taxon>
        <taxon>Fungi</taxon>
        <taxon>Dikarya</taxon>
        <taxon>Basidiomycota</taxon>
        <taxon>Agaricomycotina</taxon>
        <taxon>Agaricomycetes</taxon>
        <taxon>Agaricomycetidae</taxon>
        <taxon>Boletales</taxon>
        <taxon>Sclerodermatineae</taxon>
        <taxon>Pisolithaceae</taxon>
        <taxon>Pisolithus</taxon>
    </lineage>
</organism>
<dbReference type="STRING" id="765257.A0A0C9YUM5"/>
<protein>
    <submittedName>
        <fullName evidence="1">Uncharacterized protein</fullName>
    </submittedName>
</protein>
<dbReference type="Pfam" id="PF18758">
    <property type="entry name" value="KDZ"/>
    <property type="match status" value="1"/>
</dbReference>
<name>A0A0C9YUM5_9AGAM</name>
<proteinExistence type="predicted"/>
<dbReference type="HOGENOM" id="CLU_666601_0_0_1"/>
<evidence type="ECO:0000313" key="1">
    <source>
        <dbReference type="EMBL" id="KIK17769.1"/>
    </source>
</evidence>
<reference evidence="1 2" key="1">
    <citation type="submission" date="2014-04" db="EMBL/GenBank/DDBJ databases">
        <authorList>
            <consortium name="DOE Joint Genome Institute"/>
            <person name="Kuo A."/>
            <person name="Kohler A."/>
            <person name="Costa M.D."/>
            <person name="Nagy L.G."/>
            <person name="Floudas D."/>
            <person name="Copeland A."/>
            <person name="Barry K.W."/>
            <person name="Cichocki N."/>
            <person name="Veneault-Fourrey C."/>
            <person name="LaButti K."/>
            <person name="Lindquist E.A."/>
            <person name="Lipzen A."/>
            <person name="Lundell T."/>
            <person name="Morin E."/>
            <person name="Murat C."/>
            <person name="Sun H."/>
            <person name="Tunlid A."/>
            <person name="Henrissat B."/>
            <person name="Grigoriev I.V."/>
            <person name="Hibbett D.S."/>
            <person name="Martin F."/>
            <person name="Nordberg H.P."/>
            <person name="Cantor M.N."/>
            <person name="Hua S.X."/>
        </authorList>
    </citation>
    <scope>NUCLEOTIDE SEQUENCE [LARGE SCALE GENOMIC DNA]</scope>
    <source>
        <strain evidence="1 2">441</strain>
    </source>
</reference>
<dbReference type="AlphaFoldDB" id="A0A0C9YUM5"/>
<accession>A0A0C9YUM5</accession>
<dbReference type="OrthoDB" id="2665372at2759"/>
<keyword evidence="2" id="KW-1185">Reference proteome</keyword>
<reference evidence="2" key="2">
    <citation type="submission" date="2015-01" db="EMBL/GenBank/DDBJ databases">
        <title>Evolutionary Origins and Diversification of the Mycorrhizal Mutualists.</title>
        <authorList>
            <consortium name="DOE Joint Genome Institute"/>
            <consortium name="Mycorrhizal Genomics Consortium"/>
            <person name="Kohler A."/>
            <person name="Kuo A."/>
            <person name="Nagy L.G."/>
            <person name="Floudas D."/>
            <person name="Copeland A."/>
            <person name="Barry K.W."/>
            <person name="Cichocki N."/>
            <person name="Veneault-Fourrey C."/>
            <person name="LaButti K."/>
            <person name="Lindquist E.A."/>
            <person name="Lipzen A."/>
            <person name="Lundell T."/>
            <person name="Morin E."/>
            <person name="Murat C."/>
            <person name="Riley R."/>
            <person name="Ohm R."/>
            <person name="Sun H."/>
            <person name="Tunlid A."/>
            <person name="Henrissat B."/>
            <person name="Grigoriev I.V."/>
            <person name="Hibbett D.S."/>
            <person name="Martin F."/>
        </authorList>
    </citation>
    <scope>NUCLEOTIDE SEQUENCE [LARGE SCALE GENOMIC DNA]</scope>
    <source>
        <strain evidence="2">441</strain>
    </source>
</reference>
<dbReference type="InterPro" id="IPR040521">
    <property type="entry name" value="KDZ"/>
</dbReference>
<sequence>MYRHKALVELAAAARKCQQEQLERMMPEEQQALEALHEERNKDQECKWEDAGNIVFEDVLDGTEQLEELLGELFKDYSHKGPQRKDYQMRCDCILHRNEAFNQQLPALTQAYLDWSYTWAKERSKEYFPKPKDGGSSATLWMLRIIDVYCMEEVTLGMWATDHFITSALICQGVIPCSPIHPMAAVTFGALELFCIAQLHSPHFSVQAFVKTLCNLQGVTFQWYLSRQFTIAFNLYLQIHACVDSIMSQVLQWDSEDWHLKHACAACTYKLTGEPELRFKLLYAMDGNDSLKCILQRLLDKIEDGHSPMSHDLPTGQVLTSGRYLSCEYVNKFAMTRNTDPFSDEDSDTNPCAGQWKNMDDAKTRKAWGIYDETGIFIAVCCHRTCLLIADMVQSSECKTILLNLKRDLSIDDDDSIFYRWLEEEKEYLEGLSCEPPEEMLHMEYWQRLGKFEASR</sequence>
<dbReference type="Proteomes" id="UP000054018">
    <property type="component" value="Unassembled WGS sequence"/>
</dbReference>
<dbReference type="EMBL" id="KN833820">
    <property type="protein sequence ID" value="KIK17769.1"/>
    <property type="molecule type" value="Genomic_DNA"/>
</dbReference>
<evidence type="ECO:0000313" key="2">
    <source>
        <dbReference type="Proteomes" id="UP000054018"/>
    </source>
</evidence>
<gene>
    <name evidence="1" type="ORF">PISMIDRAFT_14853</name>
</gene>